<sequence length="190" mass="20039">MVLTRRARLLVSVAMATAATVSSVMWGAGKATGAVSVPVPVSAPVPVAAVAAKPVPAHRSVAPEADISHHGHVSLWGEELGVWLLSENHGPSDVMRSTVRLRFSVVLTGRQEMPSACLQADARTVLCRTGPLRAGGAAGRQFALELQLAGRPNEVVVRIDTAWNGGVTDRNPQNDRHEVLAPATGDEYVF</sequence>
<name>A0ABV2U5X5_9ACTN</name>
<dbReference type="EMBL" id="JBEXIP010000006">
    <property type="protein sequence ID" value="MET8433239.1"/>
    <property type="molecule type" value="Genomic_DNA"/>
</dbReference>
<evidence type="ECO:0000313" key="2">
    <source>
        <dbReference type="EMBL" id="MET8433239.1"/>
    </source>
</evidence>
<feature type="signal peptide" evidence="1">
    <location>
        <begin position="1"/>
        <end position="27"/>
    </location>
</feature>
<reference evidence="2 3" key="1">
    <citation type="submission" date="2024-06" db="EMBL/GenBank/DDBJ databases">
        <title>The Natural Products Discovery Center: Release of the First 8490 Sequenced Strains for Exploring Actinobacteria Biosynthetic Diversity.</title>
        <authorList>
            <person name="Kalkreuter E."/>
            <person name="Kautsar S.A."/>
            <person name="Yang D."/>
            <person name="Bader C.D."/>
            <person name="Teijaro C.N."/>
            <person name="Fluegel L."/>
            <person name="Davis C.M."/>
            <person name="Simpson J.R."/>
            <person name="Lauterbach L."/>
            <person name="Steele A.D."/>
            <person name="Gui C."/>
            <person name="Meng S."/>
            <person name="Li G."/>
            <person name="Viehrig K."/>
            <person name="Ye F."/>
            <person name="Su P."/>
            <person name="Kiefer A.F."/>
            <person name="Nichols A."/>
            <person name="Cepeda A.J."/>
            <person name="Yan W."/>
            <person name="Fan B."/>
            <person name="Jiang Y."/>
            <person name="Adhikari A."/>
            <person name="Zheng C.-J."/>
            <person name="Schuster L."/>
            <person name="Cowan T.M."/>
            <person name="Smanski M.J."/>
            <person name="Chevrette M.G."/>
            <person name="De Carvalho L.P.S."/>
            <person name="Shen B."/>
        </authorList>
    </citation>
    <scope>NUCLEOTIDE SEQUENCE [LARGE SCALE GENOMIC DNA]</scope>
    <source>
        <strain evidence="2 3">NPDC005137</strain>
    </source>
</reference>
<organism evidence="2 3">
    <name type="scientific">Streptomyces sp. 900116325</name>
    <dbReference type="NCBI Taxonomy" id="3154295"/>
    <lineage>
        <taxon>Bacteria</taxon>
        <taxon>Bacillati</taxon>
        <taxon>Actinomycetota</taxon>
        <taxon>Actinomycetes</taxon>
        <taxon>Kitasatosporales</taxon>
        <taxon>Streptomycetaceae</taxon>
        <taxon>Streptomyces</taxon>
    </lineage>
</organism>
<evidence type="ECO:0000313" key="3">
    <source>
        <dbReference type="Proteomes" id="UP001550044"/>
    </source>
</evidence>
<keyword evidence="3" id="KW-1185">Reference proteome</keyword>
<dbReference type="Proteomes" id="UP001550044">
    <property type="component" value="Unassembled WGS sequence"/>
</dbReference>
<dbReference type="RefSeq" id="WP_352305018.1">
    <property type="nucleotide sequence ID" value="NZ_JBEOSG010000008.1"/>
</dbReference>
<keyword evidence="1" id="KW-0732">Signal</keyword>
<protein>
    <recommendedName>
        <fullName evidence="4">CARDB protein</fullName>
    </recommendedName>
</protein>
<proteinExistence type="predicted"/>
<comment type="caution">
    <text evidence="2">The sequence shown here is derived from an EMBL/GenBank/DDBJ whole genome shotgun (WGS) entry which is preliminary data.</text>
</comment>
<evidence type="ECO:0000256" key="1">
    <source>
        <dbReference type="SAM" id="SignalP"/>
    </source>
</evidence>
<feature type="chain" id="PRO_5045886263" description="CARDB protein" evidence="1">
    <location>
        <begin position="28"/>
        <end position="190"/>
    </location>
</feature>
<dbReference type="InterPro" id="IPR009100">
    <property type="entry name" value="AcylCoA_DH/oxidase_NM_dom_sf"/>
</dbReference>
<accession>A0ABV2U5X5</accession>
<gene>
    <name evidence="2" type="ORF">ABZV61_10610</name>
</gene>
<dbReference type="SUPFAM" id="SSF56645">
    <property type="entry name" value="Acyl-CoA dehydrogenase NM domain-like"/>
    <property type="match status" value="1"/>
</dbReference>
<evidence type="ECO:0008006" key="4">
    <source>
        <dbReference type="Google" id="ProtNLM"/>
    </source>
</evidence>